<evidence type="ECO:0000313" key="1">
    <source>
        <dbReference type="EMBL" id="EAX88335.1"/>
    </source>
</evidence>
<evidence type="ECO:0000313" key="2">
    <source>
        <dbReference type="Proteomes" id="UP000001542"/>
    </source>
</evidence>
<sequence>MEETIDPSQFDLRRWNVGGWESSKLKTKANGKWIYIYDGDSKQLINLPEPIHFEKRYIPPNYSKHDHLPVQSLFDTRTFERSIENPSTRKAPLSFSQPVPPGKLVAPVVYSQFCQSKRLNGVRTAKCSPRKKLLQRASTSVEKRSFSQSQKDSIDSTLSPFITHFAPAEIITTQSATLPPRNI</sequence>
<protein>
    <submittedName>
        <fullName evidence="1">Uncharacterized protein</fullName>
    </submittedName>
</protein>
<reference evidence="1" key="2">
    <citation type="journal article" date="2007" name="Science">
        <title>Draft genome sequence of the sexually transmitted pathogen Trichomonas vaginalis.</title>
        <authorList>
            <person name="Carlton J.M."/>
            <person name="Hirt R.P."/>
            <person name="Silva J.C."/>
            <person name="Delcher A.L."/>
            <person name="Schatz M."/>
            <person name="Zhao Q."/>
            <person name="Wortman J.R."/>
            <person name="Bidwell S.L."/>
            <person name="Alsmark U.C.M."/>
            <person name="Besteiro S."/>
            <person name="Sicheritz-Ponten T."/>
            <person name="Noel C.J."/>
            <person name="Dacks J.B."/>
            <person name="Foster P.G."/>
            <person name="Simillion C."/>
            <person name="Van de Peer Y."/>
            <person name="Miranda-Saavedra D."/>
            <person name="Barton G.J."/>
            <person name="Westrop G.D."/>
            <person name="Mueller S."/>
            <person name="Dessi D."/>
            <person name="Fiori P.L."/>
            <person name="Ren Q."/>
            <person name="Paulsen I."/>
            <person name="Zhang H."/>
            <person name="Bastida-Corcuera F.D."/>
            <person name="Simoes-Barbosa A."/>
            <person name="Brown M.T."/>
            <person name="Hayes R.D."/>
            <person name="Mukherjee M."/>
            <person name="Okumura C.Y."/>
            <person name="Schneider R."/>
            <person name="Smith A.J."/>
            <person name="Vanacova S."/>
            <person name="Villalvazo M."/>
            <person name="Haas B.J."/>
            <person name="Pertea M."/>
            <person name="Feldblyum T.V."/>
            <person name="Utterback T.R."/>
            <person name="Shu C.L."/>
            <person name="Osoegawa K."/>
            <person name="de Jong P.J."/>
            <person name="Hrdy I."/>
            <person name="Horvathova L."/>
            <person name="Zubacova Z."/>
            <person name="Dolezal P."/>
            <person name="Malik S.B."/>
            <person name="Logsdon J.M. Jr."/>
            <person name="Henze K."/>
            <person name="Gupta A."/>
            <person name="Wang C.C."/>
            <person name="Dunne R.L."/>
            <person name="Upcroft J.A."/>
            <person name="Upcroft P."/>
            <person name="White O."/>
            <person name="Salzberg S.L."/>
            <person name="Tang P."/>
            <person name="Chiu C.-H."/>
            <person name="Lee Y.-S."/>
            <person name="Embley T.M."/>
            <person name="Coombs G.H."/>
            <person name="Mottram J.C."/>
            <person name="Tachezy J."/>
            <person name="Fraser-Liggett C.M."/>
            <person name="Johnson P.J."/>
        </authorList>
    </citation>
    <scope>NUCLEOTIDE SEQUENCE [LARGE SCALE GENOMIC DNA]</scope>
    <source>
        <strain evidence="1">G3</strain>
    </source>
</reference>
<organism evidence="1 2">
    <name type="scientific">Trichomonas vaginalis (strain ATCC PRA-98 / G3)</name>
    <dbReference type="NCBI Taxonomy" id="412133"/>
    <lineage>
        <taxon>Eukaryota</taxon>
        <taxon>Metamonada</taxon>
        <taxon>Parabasalia</taxon>
        <taxon>Trichomonadida</taxon>
        <taxon>Trichomonadidae</taxon>
        <taxon>Trichomonas</taxon>
    </lineage>
</organism>
<gene>
    <name evidence="1" type="ORF">TVAG_177210</name>
</gene>
<dbReference type="OrthoDB" id="10610162at2759"/>
<keyword evidence="2" id="KW-1185">Reference proteome</keyword>
<reference evidence="1" key="1">
    <citation type="submission" date="2006-10" db="EMBL/GenBank/DDBJ databases">
        <authorList>
            <person name="Amadeo P."/>
            <person name="Zhao Q."/>
            <person name="Wortman J."/>
            <person name="Fraser-Liggett C."/>
            <person name="Carlton J."/>
        </authorList>
    </citation>
    <scope>NUCLEOTIDE SEQUENCE</scope>
    <source>
        <strain evidence="1">G3</strain>
    </source>
</reference>
<accession>A2G3D0</accession>
<name>A2G3D0_TRIV3</name>
<proteinExistence type="predicted"/>
<dbReference type="VEuPathDB" id="TrichDB:TVAGG3_0053490"/>
<dbReference type="InParanoid" id="A2G3D0"/>
<dbReference type="KEGG" id="tva:4745998"/>
<dbReference type="RefSeq" id="XP_001301265.1">
    <property type="nucleotide sequence ID" value="XM_001301264.1"/>
</dbReference>
<dbReference type="VEuPathDB" id="TrichDB:TVAG_177210"/>
<dbReference type="AlphaFoldDB" id="A2G3D0"/>
<dbReference type="EMBL" id="DS114321">
    <property type="protein sequence ID" value="EAX88335.1"/>
    <property type="molecule type" value="Genomic_DNA"/>
</dbReference>
<dbReference type="Proteomes" id="UP000001542">
    <property type="component" value="Unassembled WGS sequence"/>
</dbReference>